<name>A0A383E998_9ZZZZ</name>
<keyword evidence="1" id="KW-1133">Transmembrane helix</keyword>
<feature type="transmembrane region" description="Helical" evidence="1">
    <location>
        <begin position="20"/>
        <end position="41"/>
    </location>
</feature>
<sequence length="67" mass="7627">MANSSIGLRKGYRQVDWDYMKWIGITFLPAMVIALAVLTYLSEQYYNLLKLLLVLVIILAGSMLMIS</sequence>
<evidence type="ECO:0000313" key="2">
    <source>
        <dbReference type="EMBL" id="SVE53194.1"/>
    </source>
</evidence>
<keyword evidence="1" id="KW-0472">Membrane</keyword>
<dbReference type="EMBL" id="UINC01223838">
    <property type="protein sequence ID" value="SVE53194.1"/>
    <property type="molecule type" value="Genomic_DNA"/>
</dbReference>
<reference evidence="2" key="1">
    <citation type="submission" date="2018-05" db="EMBL/GenBank/DDBJ databases">
        <authorList>
            <person name="Lanie J.A."/>
            <person name="Ng W.-L."/>
            <person name="Kazmierczak K.M."/>
            <person name="Andrzejewski T.M."/>
            <person name="Davidsen T.M."/>
            <person name="Wayne K.J."/>
            <person name="Tettelin H."/>
            <person name="Glass J.I."/>
            <person name="Rusch D."/>
            <person name="Podicherti R."/>
            <person name="Tsui H.-C.T."/>
            <person name="Winkler M.E."/>
        </authorList>
    </citation>
    <scope>NUCLEOTIDE SEQUENCE</scope>
</reference>
<proteinExistence type="predicted"/>
<keyword evidence="1" id="KW-0812">Transmembrane</keyword>
<accession>A0A383E998</accession>
<organism evidence="2">
    <name type="scientific">marine metagenome</name>
    <dbReference type="NCBI Taxonomy" id="408172"/>
    <lineage>
        <taxon>unclassified sequences</taxon>
        <taxon>metagenomes</taxon>
        <taxon>ecological metagenomes</taxon>
    </lineage>
</organism>
<gene>
    <name evidence="2" type="ORF">METZ01_LOCUS506048</name>
</gene>
<feature type="non-terminal residue" evidence="2">
    <location>
        <position position="67"/>
    </location>
</feature>
<feature type="transmembrane region" description="Helical" evidence="1">
    <location>
        <begin position="48"/>
        <end position="66"/>
    </location>
</feature>
<dbReference type="AlphaFoldDB" id="A0A383E998"/>
<evidence type="ECO:0000256" key="1">
    <source>
        <dbReference type="SAM" id="Phobius"/>
    </source>
</evidence>
<protein>
    <submittedName>
        <fullName evidence="2">Uncharacterized protein</fullName>
    </submittedName>
</protein>